<accession>A0ABC9P5W5</accession>
<dbReference type="RefSeq" id="WP_002370296.1">
    <property type="nucleotide sequence ID" value="NZ_GL454816.1"/>
</dbReference>
<comment type="caution">
    <text evidence="1">The sequence shown here is derived from an EMBL/GenBank/DDBJ whole genome shotgun (WGS) entry which is preliminary data.</text>
</comment>
<name>A0ABC9P5W5_ENTFL</name>
<reference evidence="1 2" key="1">
    <citation type="submission" date="2010-09" db="EMBL/GenBank/DDBJ databases">
        <authorList>
            <person name="Weinstock G."/>
            <person name="Sodergren E."/>
            <person name="Clifton S."/>
            <person name="Fulton L."/>
            <person name="Fulton B."/>
            <person name="Courtney L."/>
            <person name="Fronick C."/>
            <person name="Harrison M."/>
            <person name="Strong C."/>
            <person name="Farmer C."/>
            <person name="Delahaunty K."/>
            <person name="Markovic C."/>
            <person name="Hall O."/>
            <person name="Minx P."/>
            <person name="Tomlinson C."/>
            <person name="Mitreva M."/>
            <person name="Hou S."/>
            <person name="Chen J."/>
            <person name="Wollam A."/>
            <person name="Pepin K.H."/>
            <person name="Johnson M."/>
            <person name="Bhonagiri V."/>
            <person name="Zhang X."/>
            <person name="Suruliraj S."/>
            <person name="Warren W."/>
            <person name="Chinwalla A."/>
            <person name="Mardis E.R."/>
            <person name="Wilson R.K."/>
        </authorList>
    </citation>
    <scope>NUCLEOTIDE SEQUENCE [LARGE SCALE GENOMIC DNA]</scope>
    <source>
        <strain evidence="1 2">TX0630</strain>
    </source>
</reference>
<dbReference type="EMBL" id="AEBE01000064">
    <property type="protein sequence ID" value="EFU90289.1"/>
    <property type="molecule type" value="Genomic_DNA"/>
</dbReference>
<gene>
    <name evidence="1" type="ORF">HMPREF9511_01718</name>
</gene>
<evidence type="ECO:0000313" key="2">
    <source>
        <dbReference type="Proteomes" id="UP000004933"/>
    </source>
</evidence>
<evidence type="ECO:0000313" key="1">
    <source>
        <dbReference type="EMBL" id="EFU90289.1"/>
    </source>
</evidence>
<proteinExistence type="predicted"/>
<dbReference type="AlphaFoldDB" id="A0ABC9P5W5"/>
<sequence>MSVKPDLQAFTRFELDFKELFGYDEKSSDRLYEIYWQKALAADDSSFCYESRHGEFARFNFSIQERESDYGHERVFFLEYMGVEV</sequence>
<dbReference type="Proteomes" id="UP000004933">
    <property type="component" value="Unassembled WGS sequence"/>
</dbReference>
<organism evidence="1 2">
    <name type="scientific">Enterococcus faecalis TX0630</name>
    <dbReference type="NCBI Taxonomy" id="749508"/>
    <lineage>
        <taxon>Bacteria</taxon>
        <taxon>Bacillati</taxon>
        <taxon>Bacillota</taxon>
        <taxon>Bacilli</taxon>
        <taxon>Lactobacillales</taxon>
        <taxon>Enterococcaceae</taxon>
        <taxon>Enterococcus</taxon>
    </lineage>
</organism>
<protein>
    <submittedName>
        <fullName evidence="1">Uncharacterized protein</fullName>
    </submittedName>
</protein>